<keyword evidence="4 5" id="KW-0472">Membrane</keyword>
<evidence type="ECO:0000313" key="7">
    <source>
        <dbReference type="EMBL" id="KAK7101277.1"/>
    </source>
</evidence>
<dbReference type="Gene3D" id="1.10.287.70">
    <property type="match status" value="1"/>
</dbReference>
<keyword evidence="2 5" id="KW-0812">Transmembrane</keyword>
<dbReference type="PANTHER" id="PTHR12127">
    <property type="entry name" value="MUCOLIPIN"/>
    <property type="match status" value="1"/>
</dbReference>
<evidence type="ECO:0000256" key="5">
    <source>
        <dbReference type="SAM" id="Phobius"/>
    </source>
</evidence>
<sequence>MKEAFSKVMRFMVCALVMYMGFLFCGWLVLGPYHIKFRHFSTAFECLFSLVNGDDMFGTFAATESEDIGLWFFSRIYLYSFISLFVFCVLSLFISLFTETYDTLQTYFKDGFPKTSLHRFLEQCEEEVENYPCKLCCDSFCERCQLDESEEEKIES</sequence>
<name>A0AAN9B9J1_9CAEN</name>
<gene>
    <name evidence="7" type="ORF">V1264_024079</name>
</gene>
<evidence type="ECO:0000256" key="2">
    <source>
        <dbReference type="ARBA" id="ARBA00022692"/>
    </source>
</evidence>
<protein>
    <recommendedName>
        <fullName evidence="6">Polycystin cation channel PKD1/PKD2 domain-containing protein</fullName>
    </recommendedName>
</protein>
<feature type="transmembrane region" description="Helical" evidence="5">
    <location>
        <begin position="12"/>
        <end position="30"/>
    </location>
</feature>
<dbReference type="GO" id="GO:0005765">
    <property type="term" value="C:lysosomal membrane"/>
    <property type="evidence" value="ECO:0007669"/>
    <property type="project" value="TreeGrafter"/>
</dbReference>
<keyword evidence="3 5" id="KW-1133">Transmembrane helix</keyword>
<accession>A0AAN9B9J1</accession>
<evidence type="ECO:0000256" key="1">
    <source>
        <dbReference type="ARBA" id="ARBA00004141"/>
    </source>
</evidence>
<dbReference type="GO" id="GO:0005886">
    <property type="term" value="C:plasma membrane"/>
    <property type="evidence" value="ECO:0007669"/>
    <property type="project" value="TreeGrafter"/>
</dbReference>
<dbReference type="InterPro" id="IPR013122">
    <property type="entry name" value="PKD1_2_channel"/>
</dbReference>
<comment type="caution">
    <text evidence="7">The sequence shown here is derived from an EMBL/GenBank/DDBJ whole genome shotgun (WGS) entry which is preliminary data.</text>
</comment>
<dbReference type="EMBL" id="JBAMIC010000011">
    <property type="protein sequence ID" value="KAK7101277.1"/>
    <property type="molecule type" value="Genomic_DNA"/>
</dbReference>
<evidence type="ECO:0000256" key="3">
    <source>
        <dbReference type="ARBA" id="ARBA00022989"/>
    </source>
</evidence>
<organism evidence="7 8">
    <name type="scientific">Littorina saxatilis</name>
    <dbReference type="NCBI Taxonomy" id="31220"/>
    <lineage>
        <taxon>Eukaryota</taxon>
        <taxon>Metazoa</taxon>
        <taxon>Spiralia</taxon>
        <taxon>Lophotrochozoa</taxon>
        <taxon>Mollusca</taxon>
        <taxon>Gastropoda</taxon>
        <taxon>Caenogastropoda</taxon>
        <taxon>Littorinimorpha</taxon>
        <taxon>Littorinoidea</taxon>
        <taxon>Littorinidae</taxon>
        <taxon>Littorina</taxon>
    </lineage>
</organism>
<dbReference type="PANTHER" id="PTHR12127:SF7">
    <property type="entry name" value="SD02261P"/>
    <property type="match status" value="1"/>
</dbReference>
<dbReference type="Proteomes" id="UP001374579">
    <property type="component" value="Unassembled WGS sequence"/>
</dbReference>
<dbReference type="Pfam" id="PF08016">
    <property type="entry name" value="PKD_channel"/>
    <property type="match status" value="1"/>
</dbReference>
<reference evidence="7 8" key="1">
    <citation type="submission" date="2024-02" db="EMBL/GenBank/DDBJ databases">
        <title>Chromosome-scale genome assembly of the rough periwinkle Littorina saxatilis.</title>
        <authorList>
            <person name="De Jode A."/>
            <person name="Faria R."/>
            <person name="Formenti G."/>
            <person name="Sims Y."/>
            <person name="Smith T.P."/>
            <person name="Tracey A."/>
            <person name="Wood J.M.D."/>
            <person name="Zagrodzka Z.B."/>
            <person name="Johannesson K."/>
            <person name="Butlin R.K."/>
            <person name="Leder E.H."/>
        </authorList>
    </citation>
    <scope>NUCLEOTIDE SEQUENCE [LARGE SCALE GENOMIC DNA]</scope>
    <source>
        <strain evidence="7">Snail1</strain>
        <tissue evidence="7">Muscle</tissue>
    </source>
</reference>
<feature type="domain" description="Polycystin cation channel PKD1/PKD2" evidence="6">
    <location>
        <begin position="1"/>
        <end position="103"/>
    </location>
</feature>
<dbReference type="GO" id="GO:0072345">
    <property type="term" value="F:NAADP-sensitive calcium-release channel activity"/>
    <property type="evidence" value="ECO:0007669"/>
    <property type="project" value="TreeGrafter"/>
</dbReference>
<dbReference type="InterPro" id="IPR039031">
    <property type="entry name" value="Mucolipin"/>
</dbReference>
<proteinExistence type="predicted"/>
<feature type="transmembrane region" description="Helical" evidence="5">
    <location>
        <begin position="76"/>
        <end position="97"/>
    </location>
</feature>
<evidence type="ECO:0000313" key="8">
    <source>
        <dbReference type="Proteomes" id="UP001374579"/>
    </source>
</evidence>
<comment type="subcellular location">
    <subcellularLocation>
        <location evidence="1">Membrane</location>
        <topology evidence="1">Multi-pass membrane protein</topology>
    </subcellularLocation>
</comment>
<keyword evidence="8" id="KW-1185">Reference proteome</keyword>
<dbReference type="AlphaFoldDB" id="A0AAN9B9J1"/>
<evidence type="ECO:0000256" key="4">
    <source>
        <dbReference type="ARBA" id="ARBA00023136"/>
    </source>
</evidence>
<evidence type="ECO:0000259" key="6">
    <source>
        <dbReference type="Pfam" id="PF08016"/>
    </source>
</evidence>